<dbReference type="AlphaFoldDB" id="A0AAN6UCK5"/>
<accession>A0AAN6UCK5</accession>
<dbReference type="Pfam" id="PF07690">
    <property type="entry name" value="MFS_1"/>
    <property type="match status" value="1"/>
</dbReference>
<dbReference type="GO" id="GO:0005886">
    <property type="term" value="C:plasma membrane"/>
    <property type="evidence" value="ECO:0007669"/>
    <property type="project" value="TreeGrafter"/>
</dbReference>
<feature type="transmembrane region" description="Helical" evidence="6">
    <location>
        <begin position="633"/>
        <end position="655"/>
    </location>
</feature>
<evidence type="ECO:0000313" key="8">
    <source>
        <dbReference type="Proteomes" id="UP001304895"/>
    </source>
</evidence>
<dbReference type="InterPro" id="IPR011701">
    <property type="entry name" value="MFS"/>
</dbReference>
<keyword evidence="3 6" id="KW-1133">Transmembrane helix</keyword>
<dbReference type="PANTHER" id="PTHR23502:SF29">
    <property type="entry name" value="TRANSPORTER, PUTATIVE (AFU_ORTHOLOGUE AFUA_6G06680)-RELATED"/>
    <property type="match status" value="1"/>
</dbReference>
<gene>
    <name evidence="7" type="ORF">BT67DRAFT_446043</name>
</gene>
<organism evidence="7 8">
    <name type="scientific">Trichocladium antarcticum</name>
    <dbReference type="NCBI Taxonomy" id="1450529"/>
    <lineage>
        <taxon>Eukaryota</taxon>
        <taxon>Fungi</taxon>
        <taxon>Dikarya</taxon>
        <taxon>Ascomycota</taxon>
        <taxon>Pezizomycotina</taxon>
        <taxon>Sordariomycetes</taxon>
        <taxon>Sordariomycetidae</taxon>
        <taxon>Sordariales</taxon>
        <taxon>Chaetomiaceae</taxon>
        <taxon>Trichocladium</taxon>
    </lineage>
</organism>
<comment type="subcellular location">
    <subcellularLocation>
        <location evidence="1">Membrane</location>
        <topology evidence="1">Multi-pass membrane protein</topology>
    </subcellularLocation>
</comment>
<feature type="transmembrane region" description="Helical" evidence="6">
    <location>
        <begin position="187"/>
        <end position="209"/>
    </location>
</feature>
<protein>
    <submittedName>
        <fullName evidence="7">MFS general substrate transporter</fullName>
    </submittedName>
</protein>
<dbReference type="SUPFAM" id="SSF103473">
    <property type="entry name" value="MFS general substrate transporter"/>
    <property type="match status" value="1"/>
</dbReference>
<feature type="region of interest" description="Disordered" evidence="5">
    <location>
        <begin position="367"/>
        <end position="412"/>
    </location>
</feature>
<keyword evidence="8" id="KW-1185">Reference proteome</keyword>
<proteinExistence type="predicted"/>
<comment type="caution">
    <text evidence="7">The sequence shown here is derived from an EMBL/GenBank/DDBJ whole genome shotgun (WGS) entry which is preliminary data.</text>
</comment>
<sequence>MRAADPAFDCTSSRPAGTWERARREGLRSVFSRSSLLPTNQNPKAARHLRSNPPTFWDAALLTLRRALIQARHTREPSVGSTVKMGLGILEDRVMEHVPGTTRYFDDPERPQYAADGVQGLKCDTSGPVPIILVPQPSDDPNDPLNWPLWRRDLITFVLSITSIFATALGPILAANTLTLTLYFETTFAKVAALTGWYLLGVGIAAIIFVPSGRIWGKRHLFVFGTVLLIATSAWGGASQGVEGHTSMVWSRVFQGVATAPFESLVNAAVGDLYCVHQRGIRMAFTNLAVFGGAFFTPILVGKITHSIGWWWTFYLVAIFCAACLPVIFFFCPETAYRRDTALNLDMLDTDNPVTMRRDEVVMHDLEKSGPSSDPSAPGAGVNEKASSSEGSNRRGKVSGISDAPTAAASPAKAGIRPKATFRESLALFNGRKTDEQFWKLLLRPLPLFLHPAFLWACLIQGLMIGWTVFIGVIMAQFFFATPLWWDEVQTGYAYTAAFIGAIIGFAIAGGLSDWSARYMTRLNGGVYEPEFRIVLVIPQLVLGCAGLYGFGVTCDGMLYEKYHYAVPMTFFALEVAGMVIGAVASSLYIVDAYRDLAIEGFTCMIIFKNIFSCALTMRAFDWLVDTKTKATPIFNAVASVQLVVCLLSIPMYVFGKRIRSYSHRHDLLEAFKVR</sequence>
<feature type="transmembrane region" description="Helical" evidence="6">
    <location>
        <begin position="492"/>
        <end position="512"/>
    </location>
</feature>
<feature type="transmembrane region" description="Helical" evidence="6">
    <location>
        <begin position="598"/>
        <end position="621"/>
    </location>
</feature>
<reference evidence="7" key="2">
    <citation type="submission" date="2023-05" db="EMBL/GenBank/DDBJ databases">
        <authorList>
            <consortium name="Lawrence Berkeley National Laboratory"/>
            <person name="Steindorff A."/>
            <person name="Hensen N."/>
            <person name="Bonometti L."/>
            <person name="Westerberg I."/>
            <person name="Brannstrom I.O."/>
            <person name="Guillou S."/>
            <person name="Cros-Aarteil S."/>
            <person name="Calhoun S."/>
            <person name="Haridas S."/>
            <person name="Kuo A."/>
            <person name="Mondo S."/>
            <person name="Pangilinan J."/>
            <person name="Riley R."/>
            <person name="Labutti K."/>
            <person name="Andreopoulos B."/>
            <person name="Lipzen A."/>
            <person name="Chen C."/>
            <person name="Yanf M."/>
            <person name="Daum C."/>
            <person name="Ng V."/>
            <person name="Clum A."/>
            <person name="Ohm R."/>
            <person name="Martin F."/>
            <person name="Silar P."/>
            <person name="Natvig D."/>
            <person name="Lalanne C."/>
            <person name="Gautier V."/>
            <person name="Ament-Velasquez S.L."/>
            <person name="Kruys A."/>
            <person name="Hutchinson M.I."/>
            <person name="Powell A.J."/>
            <person name="Barry K."/>
            <person name="Miller A.N."/>
            <person name="Grigoriev I.V."/>
            <person name="Debuchy R."/>
            <person name="Gladieux P."/>
            <person name="Thoren M.H."/>
            <person name="Johannesson H."/>
        </authorList>
    </citation>
    <scope>NUCLEOTIDE SEQUENCE</scope>
    <source>
        <strain evidence="7">CBS 123565</strain>
    </source>
</reference>
<feature type="transmembrane region" description="Helical" evidence="6">
    <location>
        <begin position="283"/>
        <end position="304"/>
    </location>
</feature>
<dbReference type="Gene3D" id="1.20.1250.20">
    <property type="entry name" value="MFS general substrate transporter like domains"/>
    <property type="match status" value="1"/>
</dbReference>
<name>A0AAN6UCK5_9PEZI</name>
<feature type="transmembrane region" description="Helical" evidence="6">
    <location>
        <begin position="221"/>
        <end position="238"/>
    </location>
</feature>
<evidence type="ECO:0000256" key="6">
    <source>
        <dbReference type="SAM" id="Phobius"/>
    </source>
</evidence>
<dbReference type="Proteomes" id="UP001304895">
    <property type="component" value="Unassembled WGS sequence"/>
</dbReference>
<evidence type="ECO:0000256" key="4">
    <source>
        <dbReference type="ARBA" id="ARBA00023136"/>
    </source>
</evidence>
<evidence type="ECO:0000256" key="2">
    <source>
        <dbReference type="ARBA" id="ARBA00022692"/>
    </source>
</evidence>
<evidence type="ECO:0000256" key="5">
    <source>
        <dbReference type="SAM" id="MobiDB-lite"/>
    </source>
</evidence>
<dbReference type="PANTHER" id="PTHR23502">
    <property type="entry name" value="MAJOR FACILITATOR SUPERFAMILY"/>
    <property type="match status" value="1"/>
</dbReference>
<feature type="transmembrane region" description="Helical" evidence="6">
    <location>
        <begin position="258"/>
        <end position="276"/>
    </location>
</feature>
<evidence type="ECO:0000256" key="1">
    <source>
        <dbReference type="ARBA" id="ARBA00004141"/>
    </source>
</evidence>
<keyword evidence="4 6" id="KW-0472">Membrane</keyword>
<evidence type="ECO:0000256" key="3">
    <source>
        <dbReference type="ARBA" id="ARBA00022989"/>
    </source>
</evidence>
<feature type="transmembrane region" description="Helical" evidence="6">
    <location>
        <begin position="532"/>
        <end position="551"/>
    </location>
</feature>
<dbReference type="GO" id="GO:0022857">
    <property type="term" value="F:transmembrane transporter activity"/>
    <property type="evidence" value="ECO:0007669"/>
    <property type="project" value="InterPro"/>
</dbReference>
<feature type="transmembrane region" description="Helical" evidence="6">
    <location>
        <begin position="453"/>
        <end position="480"/>
    </location>
</feature>
<evidence type="ECO:0000313" key="7">
    <source>
        <dbReference type="EMBL" id="KAK4130076.1"/>
    </source>
</evidence>
<feature type="transmembrane region" description="Helical" evidence="6">
    <location>
        <begin position="310"/>
        <end position="332"/>
    </location>
</feature>
<feature type="transmembrane region" description="Helical" evidence="6">
    <location>
        <begin position="571"/>
        <end position="591"/>
    </location>
</feature>
<keyword evidence="2 6" id="KW-0812">Transmembrane</keyword>
<reference evidence="7" key="1">
    <citation type="journal article" date="2023" name="Mol. Phylogenet. Evol.">
        <title>Genome-scale phylogeny and comparative genomics of the fungal order Sordariales.</title>
        <authorList>
            <person name="Hensen N."/>
            <person name="Bonometti L."/>
            <person name="Westerberg I."/>
            <person name="Brannstrom I.O."/>
            <person name="Guillou S."/>
            <person name="Cros-Aarteil S."/>
            <person name="Calhoun S."/>
            <person name="Haridas S."/>
            <person name="Kuo A."/>
            <person name="Mondo S."/>
            <person name="Pangilinan J."/>
            <person name="Riley R."/>
            <person name="LaButti K."/>
            <person name="Andreopoulos B."/>
            <person name="Lipzen A."/>
            <person name="Chen C."/>
            <person name="Yan M."/>
            <person name="Daum C."/>
            <person name="Ng V."/>
            <person name="Clum A."/>
            <person name="Steindorff A."/>
            <person name="Ohm R.A."/>
            <person name="Martin F."/>
            <person name="Silar P."/>
            <person name="Natvig D.O."/>
            <person name="Lalanne C."/>
            <person name="Gautier V."/>
            <person name="Ament-Velasquez S.L."/>
            <person name="Kruys A."/>
            <person name="Hutchinson M.I."/>
            <person name="Powell A.J."/>
            <person name="Barry K."/>
            <person name="Miller A.N."/>
            <person name="Grigoriev I.V."/>
            <person name="Debuchy R."/>
            <person name="Gladieux P."/>
            <person name="Hiltunen Thoren M."/>
            <person name="Johannesson H."/>
        </authorList>
    </citation>
    <scope>NUCLEOTIDE SEQUENCE</scope>
    <source>
        <strain evidence="7">CBS 123565</strain>
    </source>
</reference>
<dbReference type="EMBL" id="MU853443">
    <property type="protein sequence ID" value="KAK4130076.1"/>
    <property type="molecule type" value="Genomic_DNA"/>
</dbReference>
<feature type="compositionally biased region" description="Low complexity" evidence="5">
    <location>
        <begin position="369"/>
        <end position="381"/>
    </location>
</feature>
<feature type="region of interest" description="Disordered" evidence="5">
    <location>
        <begin position="1"/>
        <end position="21"/>
    </location>
</feature>
<dbReference type="InterPro" id="IPR036259">
    <property type="entry name" value="MFS_trans_sf"/>
</dbReference>
<feature type="transmembrane region" description="Helical" evidence="6">
    <location>
        <begin position="154"/>
        <end position="175"/>
    </location>
</feature>